<organism evidence="1 2">
    <name type="scientific">Roseimaritima ulvae</name>
    <dbReference type="NCBI Taxonomy" id="980254"/>
    <lineage>
        <taxon>Bacteria</taxon>
        <taxon>Pseudomonadati</taxon>
        <taxon>Planctomycetota</taxon>
        <taxon>Planctomycetia</taxon>
        <taxon>Pirellulales</taxon>
        <taxon>Pirellulaceae</taxon>
        <taxon>Roseimaritima</taxon>
    </lineage>
</organism>
<dbReference type="KEGG" id="rul:UC8_46720"/>
<accession>A0A5B9QXT9</accession>
<name>A0A5B9QXT9_9BACT</name>
<dbReference type="RefSeq" id="WP_068141760.1">
    <property type="nucleotide sequence ID" value="NZ_CP042914.1"/>
</dbReference>
<protein>
    <recommendedName>
        <fullName evidence="3">TIGR04255 family protein</fullName>
    </recommendedName>
</protein>
<dbReference type="EMBL" id="CP042914">
    <property type="protein sequence ID" value="QEG42630.1"/>
    <property type="molecule type" value="Genomic_DNA"/>
</dbReference>
<evidence type="ECO:0000313" key="1">
    <source>
        <dbReference type="EMBL" id="QEG42630.1"/>
    </source>
</evidence>
<evidence type="ECO:0008006" key="3">
    <source>
        <dbReference type="Google" id="ProtNLM"/>
    </source>
</evidence>
<gene>
    <name evidence="1" type="ORF">UC8_46720</name>
</gene>
<dbReference type="Proteomes" id="UP000325286">
    <property type="component" value="Chromosome"/>
</dbReference>
<dbReference type="AlphaFoldDB" id="A0A5B9QXT9"/>
<dbReference type="OrthoDB" id="250042at2"/>
<keyword evidence="2" id="KW-1185">Reference proteome</keyword>
<reference evidence="1 2" key="1">
    <citation type="submission" date="2019-08" db="EMBL/GenBank/DDBJ databases">
        <title>Deep-cultivation of Planctomycetes and their phenomic and genomic characterization uncovers novel biology.</title>
        <authorList>
            <person name="Wiegand S."/>
            <person name="Jogler M."/>
            <person name="Boedeker C."/>
            <person name="Pinto D."/>
            <person name="Vollmers J."/>
            <person name="Rivas-Marin E."/>
            <person name="Kohn T."/>
            <person name="Peeters S.H."/>
            <person name="Heuer A."/>
            <person name="Rast P."/>
            <person name="Oberbeckmann S."/>
            <person name="Bunk B."/>
            <person name="Jeske O."/>
            <person name="Meyerdierks A."/>
            <person name="Storesund J.E."/>
            <person name="Kallscheuer N."/>
            <person name="Luecker S."/>
            <person name="Lage O.M."/>
            <person name="Pohl T."/>
            <person name="Merkel B.J."/>
            <person name="Hornburger P."/>
            <person name="Mueller R.-W."/>
            <person name="Bruemmer F."/>
            <person name="Labrenz M."/>
            <person name="Spormann A.M."/>
            <person name="Op den Camp H."/>
            <person name="Overmann J."/>
            <person name="Amann R."/>
            <person name="Jetten M.S.M."/>
            <person name="Mascher T."/>
            <person name="Medema M.H."/>
            <person name="Devos D.P."/>
            <person name="Kaster A.-K."/>
            <person name="Ovreas L."/>
            <person name="Rohde M."/>
            <person name="Galperin M.Y."/>
            <person name="Jogler C."/>
        </authorList>
    </citation>
    <scope>NUCLEOTIDE SEQUENCE [LARGE SCALE GENOMIC DNA]</scope>
    <source>
        <strain evidence="1 2">UC8</strain>
    </source>
</reference>
<sequence>MEGYGAFSDDFYLNMNLGTEMDLPQNRETVLHHFEQLKRRFSTMQNFYSRESNEYVLEEEKEHGAYRWTSIEQRRVNSGAVNPASFDAALELHRSVLDLVPYTLSVSPLDCESLSVMMGFDFTFRGDQNAVMTEALGVIPGFEKMLDIPHSRVLCNEPSLQFALDDECRTQCRIGFETRTTAYHVRTQEFPEDQLSVYLTVRRFDSLDSDEGYTGEFNRLAGLCREIADGYLVTNVLRPLQQAIALK</sequence>
<proteinExistence type="predicted"/>
<evidence type="ECO:0000313" key="2">
    <source>
        <dbReference type="Proteomes" id="UP000325286"/>
    </source>
</evidence>